<dbReference type="AlphaFoldDB" id="G3IC18"/>
<dbReference type="InParanoid" id="G3IC18"/>
<evidence type="ECO:0000313" key="2">
    <source>
        <dbReference type="Proteomes" id="UP000001075"/>
    </source>
</evidence>
<protein>
    <submittedName>
        <fullName evidence="1">Uncharacterized protein</fullName>
    </submittedName>
</protein>
<dbReference type="EMBL" id="JH001879">
    <property type="protein sequence ID" value="EGW09353.1"/>
    <property type="molecule type" value="Genomic_DNA"/>
</dbReference>
<gene>
    <name evidence="1" type="ORF">I79_021205</name>
</gene>
<reference evidence="2" key="1">
    <citation type="journal article" date="2011" name="Nat. Biotechnol.">
        <title>The genomic sequence of the Chinese hamster ovary (CHO)-K1 cell line.</title>
        <authorList>
            <person name="Xu X."/>
            <person name="Nagarajan H."/>
            <person name="Lewis N.E."/>
            <person name="Pan S."/>
            <person name="Cai Z."/>
            <person name="Liu X."/>
            <person name="Chen W."/>
            <person name="Xie M."/>
            <person name="Wang W."/>
            <person name="Hammond S."/>
            <person name="Andersen M.R."/>
            <person name="Neff N."/>
            <person name="Passarelli B."/>
            <person name="Koh W."/>
            <person name="Fan H.C."/>
            <person name="Wang J."/>
            <person name="Gui Y."/>
            <person name="Lee K.H."/>
            <person name="Betenbaugh M.J."/>
            <person name="Quake S.R."/>
            <person name="Famili I."/>
            <person name="Palsson B.O."/>
            <person name="Wang J."/>
        </authorList>
    </citation>
    <scope>NUCLEOTIDE SEQUENCE [LARGE SCALE GENOMIC DNA]</scope>
    <source>
        <strain evidence="2">CHO K1 cell line</strain>
    </source>
</reference>
<sequence>MHWSNPKHDFKTWIQFQGIHDKWDISELNDHVKPECKHLTWESSCDQITT</sequence>
<dbReference type="Proteomes" id="UP000001075">
    <property type="component" value="Unassembled WGS sequence"/>
</dbReference>
<name>G3IC18_CRIGR</name>
<accession>G3IC18</accession>
<proteinExistence type="predicted"/>
<organism evidence="1 2">
    <name type="scientific">Cricetulus griseus</name>
    <name type="common">Chinese hamster</name>
    <name type="synonym">Cricetulus barabensis griseus</name>
    <dbReference type="NCBI Taxonomy" id="10029"/>
    <lineage>
        <taxon>Eukaryota</taxon>
        <taxon>Metazoa</taxon>
        <taxon>Chordata</taxon>
        <taxon>Craniata</taxon>
        <taxon>Vertebrata</taxon>
        <taxon>Euteleostomi</taxon>
        <taxon>Mammalia</taxon>
        <taxon>Eutheria</taxon>
        <taxon>Euarchontoglires</taxon>
        <taxon>Glires</taxon>
        <taxon>Rodentia</taxon>
        <taxon>Myomorpha</taxon>
        <taxon>Muroidea</taxon>
        <taxon>Cricetidae</taxon>
        <taxon>Cricetinae</taxon>
        <taxon>Cricetulus</taxon>
    </lineage>
</organism>
<evidence type="ECO:0000313" key="1">
    <source>
        <dbReference type="EMBL" id="EGW09353.1"/>
    </source>
</evidence>